<dbReference type="PANTHER" id="PTHR42834">
    <property type="entry name" value="ENDONUCLEASE/EXONUCLEASE/PHOSPHATASE FAMILY PROTEIN (AFU_ORTHOLOGUE AFUA_3G09210)"/>
    <property type="match status" value="1"/>
</dbReference>
<dbReference type="Proteomes" id="UP001560573">
    <property type="component" value="Unassembled WGS sequence"/>
</dbReference>
<keyword evidence="2" id="KW-0540">Nuclease</keyword>
<keyword evidence="2" id="KW-0378">Hydrolase</keyword>
<dbReference type="PANTHER" id="PTHR42834:SF1">
    <property type="entry name" value="ENDONUCLEASE_EXONUCLEASE_PHOSPHATASE FAMILY PROTEIN (AFU_ORTHOLOGUE AFUA_3G09210)"/>
    <property type="match status" value="1"/>
</dbReference>
<dbReference type="InterPro" id="IPR005135">
    <property type="entry name" value="Endo/exonuclease/phosphatase"/>
</dbReference>
<name>A0ABV3Z802_9BACT</name>
<evidence type="ECO:0000259" key="1">
    <source>
        <dbReference type="Pfam" id="PF19580"/>
    </source>
</evidence>
<dbReference type="GO" id="GO:0004519">
    <property type="term" value="F:endonuclease activity"/>
    <property type="evidence" value="ECO:0007669"/>
    <property type="project" value="UniProtKB-KW"/>
</dbReference>
<reference evidence="2 3" key="1">
    <citation type="submission" date="2023-07" db="EMBL/GenBank/DDBJ databases">
        <authorList>
            <person name="Lian W.-H."/>
        </authorList>
    </citation>
    <scope>NUCLEOTIDE SEQUENCE [LARGE SCALE GENOMIC DNA]</scope>
    <source>
        <strain evidence="2 3">SYSU DXS3180</strain>
    </source>
</reference>
<keyword evidence="3" id="KW-1185">Reference proteome</keyword>
<dbReference type="RefSeq" id="WP_369327382.1">
    <property type="nucleotide sequence ID" value="NZ_JAULBC010000001.1"/>
</dbReference>
<dbReference type="EMBL" id="JAULBC010000001">
    <property type="protein sequence ID" value="MEX6685993.1"/>
    <property type="molecule type" value="Genomic_DNA"/>
</dbReference>
<dbReference type="Gene3D" id="3.60.10.10">
    <property type="entry name" value="Endonuclease/exonuclease/phosphatase"/>
    <property type="match status" value="1"/>
</dbReference>
<dbReference type="InterPro" id="IPR036691">
    <property type="entry name" value="Endo/exonu/phosph_ase_sf"/>
</dbReference>
<protein>
    <submittedName>
        <fullName evidence="2">Endonuclease/exonuclease/phosphatase</fullName>
    </submittedName>
</protein>
<organism evidence="2 3">
    <name type="scientific">Danxiaibacter flavus</name>
    <dbReference type="NCBI Taxonomy" id="3049108"/>
    <lineage>
        <taxon>Bacteria</taxon>
        <taxon>Pseudomonadati</taxon>
        <taxon>Bacteroidota</taxon>
        <taxon>Chitinophagia</taxon>
        <taxon>Chitinophagales</taxon>
        <taxon>Chitinophagaceae</taxon>
        <taxon>Danxiaibacter</taxon>
    </lineage>
</organism>
<proteinExistence type="predicted"/>
<dbReference type="SUPFAM" id="SSF56219">
    <property type="entry name" value="DNase I-like"/>
    <property type="match status" value="1"/>
</dbReference>
<evidence type="ECO:0000313" key="2">
    <source>
        <dbReference type="EMBL" id="MEX6685993.1"/>
    </source>
</evidence>
<dbReference type="Pfam" id="PF19580">
    <property type="entry name" value="Exo_endo_phos_3"/>
    <property type="match status" value="1"/>
</dbReference>
<keyword evidence="2" id="KW-0255">Endonuclease</keyword>
<gene>
    <name evidence="2" type="ORF">QTN47_00720</name>
</gene>
<sequence length="344" mass="39175">MKPSILWVLTLLPLISLCQPNYKRAVVGFYNLENFYDTVNNPAINDDEFLPDGPRRYNTSVYRDKVEKLATVVARLGKTFSIDGPAFLGVAEVENDTVLNDLVRHPFIRERDYRFVHYDSKDQRGVDVALLYNPGYFDMQQSFKLNVQLPGGSKESAFTRDVLWVKGLLFGEEVHVFVNHWPSRLGGEARSEPARIAAANVNRQIIDSLLQSNADCKIIVMGDLNDDPVNNSVTKGLRANGHANALRAGELYNPWLEKYRKGIGTLAYQDAWSLFDQIILSQGWLNQQQDGIFFYKAHVFNESFLTENIGKYKGYPMRTWDGLSYRGGYSDHFPTYVVILKKAN</sequence>
<feature type="domain" description="Endonuclease/exonuclease/phosphatase" evidence="1">
    <location>
        <begin position="27"/>
        <end position="340"/>
    </location>
</feature>
<accession>A0ABV3Z802</accession>
<evidence type="ECO:0000313" key="3">
    <source>
        <dbReference type="Proteomes" id="UP001560573"/>
    </source>
</evidence>
<comment type="caution">
    <text evidence="2">The sequence shown here is derived from an EMBL/GenBank/DDBJ whole genome shotgun (WGS) entry which is preliminary data.</text>
</comment>